<feature type="region of interest" description="Disordered" evidence="1">
    <location>
        <begin position="489"/>
        <end position="578"/>
    </location>
</feature>
<feature type="chain" id="PRO_5045164304" evidence="2">
    <location>
        <begin position="27"/>
        <end position="600"/>
    </location>
</feature>
<sequence>MSLLNLRKSKGIIACLVILQLSITGAHPVRSSGTAETSNVDSRLIQRVARHDPDRGYEQFEDQAEVVAPTGAPFSEGVVMDQETSATESSVIQEEINPFISSDSVISNGAESLEIVTPSFLDNQNVPVWVSDAEPMEKLEDPSTHPEIVADPFYNSPAHSPSEAQWPPAAPSDSSNDVPAIPTDLPVAIHSLSTFGPISDEVEPIQKLEEPFFDPLVVFPPVSSEAEPIQKLEDLSFDRTAVPVSNEPELIHNFETPSSEPLNIIAPIVHEDVPIPVSNEPEFIHNVETPSSEPLDVIAPVLHEDAPNQSIVDPSVDSLIITAPVSDETVPIHDNHSVDVPSFDASISNEAQQNVEDPSVNPVEVAPVLVQDVPEIDTRIVAEPVTNIVANHPSEVAHQEPQSPPAAPSEIDFPPQAVFISTVFPASPITVAPFKAQEPVSPSLYSVTNPKKPAASYSVTHPPKTSKMATMVNIPSPAKTQLKSYPAGQQLKQQYPKQSPDYGKIKAQSNPISNASPNAQAQINQPKYQVTSPTSSPTPAYGPPRATLATSYGNNKFPTRPFGSSPKPRQLGFPPVSNTRDNVLLQVNWAANVGRPYRST</sequence>
<dbReference type="Proteomes" id="UP001234178">
    <property type="component" value="Unassembled WGS sequence"/>
</dbReference>
<evidence type="ECO:0000313" key="4">
    <source>
        <dbReference type="Proteomes" id="UP001234178"/>
    </source>
</evidence>
<evidence type="ECO:0000256" key="1">
    <source>
        <dbReference type="SAM" id="MobiDB-lite"/>
    </source>
</evidence>
<reference evidence="3 4" key="1">
    <citation type="journal article" date="2023" name="Nucleic Acids Res.">
        <title>The hologenome of Daphnia magna reveals possible DNA methylation and microbiome-mediated evolution of the host genome.</title>
        <authorList>
            <person name="Chaturvedi A."/>
            <person name="Li X."/>
            <person name="Dhandapani V."/>
            <person name="Marshall H."/>
            <person name="Kissane S."/>
            <person name="Cuenca-Cambronero M."/>
            <person name="Asole G."/>
            <person name="Calvet F."/>
            <person name="Ruiz-Romero M."/>
            <person name="Marangio P."/>
            <person name="Guigo R."/>
            <person name="Rago D."/>
            <person name="Mirbahai L."/>
            <person name="Eastwood N."/>
            <person name="Colbourne J.K."/>
            <person name="Zhou J."/>
            <person name="Mallon E."/>
            <person name="Orsini L."/>
        </authorList>
    </citation>
    <scope>NUCLEOTIDE SEQUENCE [LARGE SCALE GENOMIC DNA]</scope>
    <source>
        <strain evidence="3">LRV0_1</strain>
    </source>
</reference>
<evidence type="ECO:0000313" key="3">
    <source>
        <dbReference type="EMBL" id="KAK4012788.1"/>
    </source>
</evidence>
<comment type="caution">
    <text evidence="3">The sequence shown here is derived from an EMBL/GenBank/DDBJ whole genome shotgun (WGS) entry which is preliminary data.</text>
</comment>
<accession>A0ABQ9ZJB7</accession>
<feature type="compositionally biased region" description="Polar residues" evidence="1">
    <location>
        <begin position="548"/>
        <end position="557"/>
    </location>
</feature>
<keyword evidence="4" id="KW-1185">Reference proteome</keyword>
<feature type="region of interest" description="Disordered" evidence="1">
    <location>
        <begin position="448"/>
        <end position="472"/>
    </location>
</feature>
<feature type="region of interest" description="Disordered" evidence="1">
    <location>
        <begin position="138"/>
        <end position="178"/>
    </location>
</feature>
<name>A0ABQ9ZJB7_9CRUS</name>
<evidence type="ECO:0000256" key="2">
    <source>
        <dbReference type="SAM" id="SignalP"/>
    </source>
</evidence>
<dbReference type="EMBL" id="JAOYFB010000004">
    <property type="protein sequence ID" value="KAK4012788.1"/>
    <property type="molecule type" value="Genomic_DNA"/>
</dbReference>
<organism evidence="3 4">
    <name type="scientific">Daphnia magna</name>
    <dbReference type="NCBI Taxonomy" id="35525"/>
    <lineage>
        <taxon>Eukaryota</taxon>
        <taxon>Metazoa</taxon>
        <taxon>Ecdysozoa</taxon>
        <taxon>Arthropoda</taxon>
        <taxon>Crustacea</taxon>
        <taxon>Branchiopoda</taxon>
        <taxon>Diplostraca</taxon>
        <taxon>Cladocera</taxon>
        <taxon>Anomopoda</taxon>
        <taxon>Daphniidae</taxon>
        <taxon>Daphnia</taxon>
    </lineage>
</organism>
<proteinExistence type="predicted"/>
<feature type="signal peptide" evidence="2">
    <location>
        <begin position="1"/>
        <end position="26"/>
    </location>
</feature>
<keyword evidence="2" id="KW-0732">Signal</keyword>
<protein>
    <submittedName>
        <fullName evidence="3">Uncharacterized protein</fullName>
    </submittedName>
</protein>
<feature type="compositionally biased region" description="Polar residues" evidence="1">
    <location>
        <begin position="507"/>
        <end position="538"/>
    </location>
</feature>
<gene>
    <name evidence="3" type="ORF">OUZ56_025040</name>
</gene>